<reference evidence="3" key="1">
    <citation type="journal article" date="2005" name="Nature">
        <title>The map-based sequence of the rice genome.</title>
        <authorList>
            <consortium name="International rice genome sequencing project (IRGSP)"/>
            <person name="Matsumoto T."/>
            <person name="Wu J."/>
            <person name="Kanamori H."/>
            <person name="Katayose Y."/>
            <person name="Fujisawa M."/>
            <person name="Namiki N."/>
            <person name="Mizuno H."/>
            <person name="Yamamoto K."/>
            <person name="Antonio B.A."/>
            <person name="Baba T."/>
            <person name="Sakata K."/>
            <person name="Nagamura Y."/>
            <person name="Aoki H."/>
            <person name="Arikawa K."/>
            <person name="Arita K."/>
            <person name="Bito T."/>
            <person name="Chiden Y."/>
            <person name="Fujitsuka N."/>
            <person name="Fukunaka R."/>
            <person name="Hamada M."/>
            <person name="Harada C."/>
            <person name="Hayashi A."/>
            <person name="Hijishita S."/>
            <person name="Honda M."/>
            <person name="Hosokawa S."/>
            <person name="Ichikawa Y."/>
            <person name="Idonuma A."/>
            <person name="Iijima M."/>
            <person name="Ikeda M."/>
            <person name="Ikeno M."/>
            <person name="Ito K."/>
            <person name="Ito S."/>
            <person name="Ito T."/>
            <person name="Ito Y."/>
            <person name="Ito Y."/>
            <person name="Iwabuchi A."/>
            <person name="Kamiya K."/>
            <person name="Karasawa W."/>
            <person name="Kurita K."/>
            <person name="Katagiri S."/>
            <person name="Kikuta A."/>
            <person name="Kobayashi H."/>
            <person name="Kobayashi N."/>
            <person name="Machita K."/>
            <person name="Maehara T."/>
            <person name="Masukawa M."/>
            <person name="Mizubayashi T."/>
            <person name="Mukai Y."/>
            <person name="Nagasaki H."/>
            <person name="Nagata Y."/>
            <person name="Naito S."/>
            <person name="Nakashima M."/>
            <person name="Nakama Y."/>
            <person name="Nakamichi Y."/>
            <person name="Nakamura M."/>
            <person name="Meguro A."/>
            <person name="Negishi M."/>
            <person name="Ohta I."/>
            <person name="Ohta T."/>
            <person name="Okamoto M."/>
            <person name="Ono N."/>
            <person name="Saji S."/>
            <person name="Sakaguchi M."/>
            <person name="Sakai K."/>
            <person name="Shibata M."/>
            <person name="Shimokawa T."/>
            <person name="Song J."/>
            <person name="Takazaki Y."/>
            <person name="Terasawa K."/>
            <person name="Tsugane M."/>
            <person name="Tsuji K."/>
            <person name="Ueda S."/>
            <person name="Waki K."/>
            <person name="Yamagata H."/>
            <person name="Yamamoto M."/>
            <person name="Yamamoto S."/>
            <person name="Yamane H."/>
            <person name="Yoshiki S."/>
            <person name="Yoshihara R."/>
            <person name="Yukawa K."/>
            <person name="Zhong H."/>
            <person name="Yano M."/>
            <person name="Yuan Q."/>
            <person name="Ouyang S."/>
            <person name="Liu J."/>
            <person name="Jones K.M."/>
            <person name="Gansberger K."/>
            <person name="Moffat K."/>
            <person name="Hill J."/>
            <person name="Bera J."/>
            <person name="Fadrosh D."/>
            <person name="Jin S."/>
            <person name="Johri S."/>
            <person name="Kim M."/>
            <person name="Overton L."/>
            <person name="Reardon M."/>
            <person name="Tsitrin T."/>
            <person name="Vuong H."/>
            <person name="Weaver B."/>
            <person name="Ciecko A."/>
            <person name="Tallon L."/>
            <person name="Jackson J."/>
            <person name="Pai G."/>
            <person name="Aken S.V."/>
            <person name="Utterback T."/>
            <person name="Reidmuller S."/>
            <person name="Feldblyum T."/>
            <person name="Hsiao J."/>
            <person name="Zismann V."/>
            <person name="Iobst S."/>
            <person name="de Vazeille A.R."/>
            <person name="Buell C.R."/>
            <person name="Ying K."/>
            <person name="Li Y."/>
            <person name="Lu T."/>
            <person name="Huang Y."/>
            <person name="Zhao Q."/>
            <person name="Feng Q."/>
            <person name="Zhang L."/>
            <person name="Zhu J."/>
            <person name="Weng Q."/>
            <person name="Mu J."/>
            <person name="Lu Y."/>
            <person name="Fan D."/>
            <person name="Liu Y."/>
            <person name="Guan J."/>
            <person name="Zhang Y."/>
            <person name="Yu S."/>
            <person name="Liu X."/>
            <person name="Zhang Y."/>
            <person name="Hong G."/>
            <person name="Han B."/>
            <person name="Choisne N."/>
            <person name="Demange N."/>
            <person name="Orjeda G."/>
            <person name="Samain S."/>
            <person name="Cattolico L."/>
            <person name="Pelletier E."/>
            <person name="Couloux A."/>
            <person name="Segurens B."/>
            <person name="Wincker P."/>
            <person name="D'Hont A."/>
            <person name="Scarpelli C."/>
            <person name="Weissenbach J."/>
            <person name="Salanoubat M."/>
            <person name="Quetier F."/>
            <person name="Yu Y."/>
            <person name="Kim H.R."/>
            <person name="Rambo T."/>
            <person name="Currie J."/>
            <person name="Collura K."/>
            <person name="Luo M."/>
            <person name="Yang T."/>
            <person name="Ammiraju J.S.S."/>
            <person name="Engler F."/>
            <person name="Soderlund C."/>
            <person name="Wing R.A."/>
            <person name="Palmer L.E."/>
            <person name="de la Bastide M."/>
            <person name="Spiegel L."/>
            <person name="Nascimento L."/>
            <person name="Zutavern T."/>
            <person name="O'Shaughnessy A."/>
            <person name="Dike S."/>
            <person name="Dedhia N."/>
            <person name="Preston R."/>
            <person name="Balija V."/>
            <person name="McCombie W.R."/>
            <person name="Chow T."/>
            <person name="Chen H."/>
            <person name="Chung M."/>
            <person name="Chen C."/>
            <person name="Shaw J."/>
            <person name="Wu H."/>
            <person name="Hsiao K."/>
            <person name="Chao Y."/>
            <person name="Chu M."/>
            <person name="Cheng C."/>
            <person name="Hour A."/>
            <person name="Lee P."/>
            <person name="Lin S."/>
            <person name="Lin Y."/>
            <person name="Liou J."/>
            <person name="Liu S."/>
            <person name="Hsing Y."/>
            <person name="Raghuvanshi S."/>
            <person name="Mohanty A."/>
            <person name="Bharti A.K."/>
            <person name="Gaur A."/>
            <person name="Gupta V."/>
            <person name="Kumar D."/>
            <person name="Ravi V."/>
            <person name="Vij S."/>
            <person name="Kapur A."/>
            <person name="Khurana P."/>
            <person name="Khurana P."/>
            <person name="Khurana J.P."/>
            <person name="Tyagi A.K."/>
            <person name="Gaikwad K."/>
            <person name="Singh A."/>
            <person name="Dalal V."/>
            <person name="Srivastava S."/>
            <person name="Dixit A."/>
            <person name="Pal A.K."/>
            <person name="Ghazi I.A."/>
            <person name="Yadav M."/>
            <person name="Pandit A."/>
            <person name="Bhargava A."/>
            <person name="Sureshbabu K."/>
            <person name="Batra K."/>
            <person name="Sharma T.R."/>
            <person name="Mohapatra T."/>
            <person name="Singh N.K."/>
            <person name="Messing J."/>
            <person name="Nelson A.B."/>
            <person name="Fuks G."/>
            <person name="Kavchok S."/>
            <person name="Keizer G."/>
            <person name="Linton E."/>
            <person name="Llaca V."/>
            <person name="Song R."/>
            <person name="Tanyolac B."/>
            <person name="Young S."/>
            <person name="Ho-Il K."/>
            <person name="Hahn J.H."/>
            <person name="Sangsakoo G."/>
            <person name="Vanavichit A."/>
            <person name="de Mattos Luiz.A.T."/>
            <person name="Zimmer P.D."/>
            <person name="Malone G."/>
            <person name="Dellagostin O."/>
            <person name="de Oliveira A.C."/>
            <person name="Bevan M."/>
            <person name="Bancroft I."/>
            <person name="Minx P."/>
            <person name="Cordum H."/>
            <person name="Wilson R."/>
            <person name="Cheng Z."/>
            <person name="Jin W."/>
            <person name="Jiang J."/>
            <person name="Leong S.A."/>
            <person name="Iwama H."/>
            <person name="Gojobori T."/>
            <person name="Itoh T."/>
            <person name="Niimura Y."/>
            <person name="Fujii Y."/>
            <person name="Habara T."/>
            <person name="Sakai H."/>
            <person name="Sato Y."/>
            <person name="Wilson G."/>
            <person name="Kumar K."/>
            <person name="McCouch S."/>
            <person name="Juretic N."/>
            <person name="Hoen D."/>
            <person name="Wright S."/>
            <person name="Bruskiewich R."/>
            <person name="Bureau T."/>
            <person name="Miyao A."/>
            <person name="Hirochika H."/>
            <person name="Nishikawa T."/>
            <person name="Kadowaki K."/>
            <person name="Sugiura M."/>
            <person name="Burr B."/>
            <person name="Sasaki T."/>
        </authorList>
    </citation>
    <scope>NUCLEOTIDE SEQUENCE [LARGE SCALE GENOMIC DNA]</scope>
    <source>
        <strain evidence="3">cv. Nipponbare</strain>
    </source>
</reference>
<evidence type="ECO:0000313" key="3">
    <source>
        <dbReference type="Proteomes" id="UP000000763"/>
    </source>
</evidence>
<dbReference type="AlphaFoldDB" id="Q5Z6X1"/>
<name>Q5Z6X1_ORYSJ</name>
<organism evidence="2 3">
    <name type="scientific">Oryza sativa subsp. japonica</name>
    <name type="common">Rice</name>
    <dbReference type="NCBI Taxonomy" id="39947"/>
    <lineage>
        <taxon>Eukaryota</taxon>
        <taxon>Viridiplantae</taxon>
        <taxon>Streptophyta</taxon>
        <taxon>Embryophyta</taxon>
        <taxon>Tracheophyta</taxon>
        <taxon>Spermatophyta</taxon>
        <taxon>Magnoliopsida</taxon>
        <taxon>Liliopsida</taxon>
        <taxon>Poales</taxon>
        <taxon>Poaceae</taxon>
        <taxon>BOP clade</taxon>
        <taxon>Oryzoideae</taxon>
        <taxon>Oryzeae</taxon>
        <taxon>Oryzinae</taxon>
        <taxon>Oryza</taxon>
        <taxon>Oryza sativa</taxon>
    </lineage>
</organism>
<evidence type="ECO:0000313" key="2">
    <source>
        <dbReference type="EMBL" id="BAD54298.1"/>
    </source>
</evidence>
<proteinExistence type="predicted"/>
<dbReference type="EMBL" id="AP004810">
    <property type="protein sequence ID" value="BAD54298.1"/>
    <property type="molecule type" value="Genomic_DNA"/>
</dbReference>
<sequence length="94" mass="9681">MADSVDGDPPGGEDGESGAPLPGRRGTGGQRRWHKRAGPAAREASALPTWAASPRPARPANPRRAQDRRLTATAAQAGSSQVGTGSNPLDGLWM</sequence>
<reference evidence="3" key="2">
    <citation type="journal article" date="2008" name="Nucleic Acids Res.">
        <title>The rice annotation project database (RAP-DB): 2008 update.</title>
        <authorList>
            <consortium name="The rice annotation project (RAP)"/>
        </authorList>
    </citation>
    <scope>GENOME REANNOTATION</scope>
    <source>
        <strain evidence="3">cv. Nipponbare</strain>
    </source>
</reference>
<gene>
    <name evidence="2" type="primary">B1068H08.26</name>
</gene>
<feature type="region of interest" description="Disordered" evidence="1">
    <location>
        <begin position="1"/>
        <end position="94"/>
    </location>
</feature>
<protein>
    <submittedName>
        <fullName evidence="2">Uncharacterized protein</fullName>
    </submittedName>
</protein>
<accession>Q5Z6X1</accession>
<dbReference type="Proteomes" id="UP000000763">
    <property type="component" value="Chromosome 6"/>
</dbReference>
<evidence type="ECO:0000256" key="1">
    <source>
        <dbReference type="SAM" id="MobiDB-lite"/>
    </source>
</evidence>
<feature type="compositionally biased region" description="Polar residues" evidence="1">
    <location>
        <begin position="73"/>
        <end position="87"/>
    </location>
</feature>
<feature type="compositionally biased region" description="Low complexity" evidence="1">
    <location>
        <begin position="48"/>
        <end position="63"/>
    </location>
</feature>